<dbReference type="AlphaFoldDB" id="A0A0A9ERU6"/>
<dbReference type="EMBL" id="GBRH01199148">
    <property type="protein sequence ID" value="JAD98747.1"/>
    <property type="molecule type" value="Transcribed_RNA"/>
</dbReference>
<feature type="region of interest" description="Disordered" evidence="1">
    <location>
        <begin position="34"/>
        <end position="61"/>
    </location>
</feature>
<sequence length="61" mass="6940">MLSLHLKKLPSMRCQTVLAQIQLIHPNDHHHCTSVYDRQSKDTSSIKLSAVRPSENSSQRS</sequence>
<proteinExistence type="predicted"/>
<organism evidence="2">
    <name type="scientific">Arundo donax</name>
    <name type="common">Giant reed</name>
    <name type="synonym">Donax arundinaceus</name>
    <dbReference type="NCBI Taxonomy" id="35708"/>
    <lineage>
        <taxon>Eukaryota</taxon>
        <taxon>Viridiplantae</taxon>
        <taxon>Streptophyta</taxon>
        <taxon>Embryophyta</taxon>
        <taxon>Tracheophyta</taxon>
        <taxon>Spermatophyta</taxon>
        <taxon>Magnoliopsida</taxon>
        <taxon>Liliopsida</taxon>
        <taxon>Poales</taxon>
        <taxon>Poaceae</taxon>
        <taxon>PACMAD clade</taxon>
        <taxon>Arundinoideae</taxon>
        <taxon>Arundineae</taxon>
        <taxon>Arundo</taxon>
    </lineage>
</organism>
<evidence type="ECO:0000313" key="2">
    <source>
        <dbReference type="EMBL" id="JAD98747.1"/>
    </source>
</evidence>
<reference evidence="2" key="1">
    <citation type="submission" date="2014-09" db="EMBL/GenBank/DDBJ databases">
        <authorList>
            <person name="Magalhaes I.L.F."/>
            <person name="Oliveira U."/>
            <person name="Santos F.R."/>
            <person name="Vidigal T.H.D.A."/>
            <person name="Brescovit A.D."/>
            <person name="Santos A.J."/>
        </authorList>
    </citation>
    <scope>NUCLEOTIDE SEQUENCE</scope>
    <source>
        <tissue evidence="2">Shoot tissue taken approximately 20 cm above the soil surface</tissue>
    </source>
</reference>
<name>A0A0A9ERU6_ARUDO</name>
<reference evidence="2" key="2">
    <citation type="journal article" date="2015" name="Data Brief">
        <title>Shoot transcriptome of the giant reed, Arundo donax.</title>
        <authorList>
            <person name="Barrero R.A."/>
            <person name="Guerrero F.D."/>
            <person name="Moolhuijzen P."/>
            <person name="Goolsby J.A."/>
            <person name="Tidwell J."/>
            <person name="Bellgard S.E."/>
            <person name="Bellgard M.I."/>
        </authorList>
    </citation>
    <scope>NUCLEOTIDE SEQUENCE</scope>
    <source>
        <tissue evidence="2">Shoot tissue taken approximately 20 cm above the soil surface</tissue>
    </source>
</reference>
<accession>A0A0A9ERU6</accession>
<protein>
    <submittedName>
        <fullName evidence="2">Uncharacterized protein</fullName>
    </submittedName>
</protein>
<evidence type="ECO:0000256" key="1">
    <source>
        <dbReference type="SAM" id="MobiDB-lite"/>
    </source>
</evidence>